<reference evidence="2" key="2">
    <citation type="submission" date="2021-04" db="EMBL/GenBank/DDBJ databases">
        <authorList>
            <person name="Podell S."/>
        </authorList>
    </citation>
    <scope>NUCLEOTIDE SEQUENCE</scope>
    <source>
        <strain evidence="2">Hildebrandi</strain>
    </source>
</reference>
<dbReference type="PANTHER" id="PTHR43434">
    <property type="entry name" value="PHOSPHOGLYCOLATE PHOSPHATASE"/>
    <property type="match status" value="1"/>
</dbReference>
<accession>A0A9K3PXS8</accession>
<dbReference type="InterPro" id="IPR050155">
    <property type="entry name" value="HAD-like_hydrolase_sf"/>
</dbReference>
<gene>
    <name evidence="2" type="ORF">IV203_026944</name>
</gene>
<dbReference type="InterPro" id="IPR041492">
    <property type="entry name" value="HAD_2"/>
</dbReference>
<dbReference type="EMBL" id="JAGRRH010000010">
    <property type="protein sequence ID" value="KAG7363583.1"/>
    <property type="molecule type" value="Genomic_DNA"/>
</dbReference>
<dbReference type="GO" id="GO:0008967">
    <property type="term" value="F:phosphoglycolate phosphatase activity"/>
    <property type="evidence" value="ECO:0007669"/>
    <property type="project" value="TreeGrafter"/>
</dbReference>
<evidence type="ECO:0000256" key="1">
    <source>
        <dbReference type="SAM" id="MobiDB-lite"/>
    </source>
</evidence>
<evidence type="ECO:0000313" key="2">
    <source>
        <dbReference type="EMBL" id="KAG7363583.1"/>
    </source>
</evidence>
<dbReference type="SFLD" id="SFLDG01129">
    <property type="entry name" value="C1.5:_HAD__Beta-PGM__Phosphata"/>
    <property type="match status" value="1"/>
</dbReference>
<dbReference type="AlphaFoldDB" id="A0A9K3PXS8"/>
<feature type="compositionally biased region" description="Low complexity" evidence="1">
    <location>
        <begin position="60"/>
        <end position="82"/>
    </location>
</feature>
<dbReference type="NCBIfam" id="TIGR01549">
    <property type="entry name" value="HAD-SF-IA-v1"/>
    <property type="match status" value="1"/>
</dbReference>
<dbReference type="SFLD" id="SFLDS00003">
    <property type="entry name" value="Haloacid_Dehalogenase"/>
    <property type="match status" value="1"/>
</dbReference>
<dbReference type="Pfam" id="PF13419">
    <property type="entry name" value="HAD_2"/>
    <property type="match status" value="1"/>
</dbReference>
<reference evidence="2" key="1">
    <citation type="journal article" date="2021" name="Sci. Rep.">
        <title>Diploid genomic architecture of Nitzschia inconspicua, an elite biomass production diatom.</title>
        <authorList>
            <person name="Oliver A."/>
            <person name="Podell S."/>
            <person name="Pinowska A."/>
            <person name="Traller J.C."/>
            <person name="Smith S.R."/>
            <person name="McClure R."/>
            <person name="Beliaev A."/>
            <person name="Bohutskyi P."/>
            <person name="Hill E.A."/>
            <person name="Rabines A."/>
            <person name="Zheng H."/>
            <person name="Allen L.Z."/>
            <person name="Kuo A."/>
            <person name="Grigoriev I.V."/>
            <person name="Allen A.E."/>
            <person name="Hazlebeck D."/>
            <person name="Allen E.E."/>
        </authorList>
    </citation>
    <scope>NUCLEOTIDE SEQUENCE</scope>
    <source>
        <strain evidence="2">Hildebrandi</strain>
    </source>
</reference>
<dbReference type="PANTHER" id="PTHR43434:SF1">
    <property type="entry name" value="PHOSPHOGLYCOLATE PHOSPHATASE"/>
    <property type="match status" value="1"/>
</dbReference>
<feature type="compositionally biased region" description="Polar residues" evidence="1">
    <location>
        <begin position="83"/>
        <end position="95"/>
    </location>
</feature>
<protein>
    <submittedName>
        <fullName evidence="2">Phosphoglycolate phosphatase</fullName>
    </submittedName>
</protein>
<dbReference type="NCBIfam" id="TIGR01509">
    <property type="entry name" value="HAD-SF-IA-v3"/>
    <property type="match status" value="1"/>
</dbReference>
<comment type="caution">
    <text evidence="2">The sequence shown here is derived from an EMBL/GenBank/DDBJ whole genome shotgun (WGS) entry which is preliminary data.</text>
</comment>
<evidence type="ECO:0000313" key="3">
    <source>
        <dbReference type="Proteomes" id="UP000693970"/>
    </source>
</evidence>
<dbReference type="InterPro" id="IPR006439">
    <property type="entry name" value="HAD-SF_hydro_IA"/>
</dbReference>
<keyword evidence="3" id="KW-1185">Reference proteome</keyword>
<dbReference type="Proteomes" id="UP000693970">
    <property type="component" value="Unassembled WGS sequence"/>
</dbReference>
<sequence>MKRRKPIVAIDSAIVTAIVWAKTLLQAVTGAPLAVDALFLLPTLLSRQNVVAASSRRRMTASSSSSSTNHDNWSSRNNNKNNGIVQNQSRQTVSTATSFPLPTSLEAIIFDIDGTLADSWKLGYDATLVVLQNHSIPLISPETYHEGTKYSTPQRLARHAGLDPINDDETFVRIGTQLAQEFDDLYVGLVTTETAGFFSGMEQVLERILQHREGIKLGALTNACVDYAHAVLKANSNTQSSSSPSSSSSSLSLHSQFLSIHGADTVPSPKPDPDGLLLVCKELGVKPEHAVYIGDSPSDASAALNAGMASIGVAKYSLM</sequence>
<feature type="region of interest" description="Disordered" evidence="1">
    <location>
        <begin position="56"/>
        <end position="95"/>
    </location>
</feature>
<proteinExistence type="predicted"/>
<name>A0A9K3PXS8_9STRA</name>
<dbReference type="GO" id="GO:0006281">
    <property type="term" value="P:DNA repair"/>
    <property type="evidence" value="ECO:0007669"/>
    <property type="project" value="TreeGrafter"/>
</dbReference>
<dbReference type="GO" id="GO:0005829">
    <property type="term" value="C:cytosol"/>
    <property type="evidence" value="ECO:0007669"/>
    <property type="project" value="TreeGrafter"/>
</dbReference>
<organism evidence="2 3">
    <name type="scientific">Nitzschia inconspicua</name>
    <dbReference type="NCBI Taxonomy" id="303405"/>
    <lineage>
        <taxon>Eukaryota</taxon>
        <taxon>Sar</taxon>
        <taxon>Stramenopiles</taxon>
        <taxon>Ochrophyta</taxon>
        <taxon>Bacillariophyta</taxon>
        <taxon>Bacillariophyceae</taxon>
        <taxon>Bacillariophycidae</taxon>
        <taxon>Bacillariales</taxon>
        <taxon>Bacillariaceae</taxon>
        <taxon>Nitzschia</taxon>
    </lineage>
</organism>
<dbReference type="OrthoDB" id="269227at2759"/>